<accession>A0A9N8DSL8</accession>
<organism evidence="2 3">
    <name type="scientific">Seminavis robusta</name>
    <dbReference type="NCBI Taxonomy" id="568900"/>
    <lineage>
        <taxon>Eukaryota</taxon>
        <taxon>Sar</taxon>
        <taxon>Stramenopiles</taxon>
        <taxon>Ochrophyta</taxon>
        <taxon>Bacillariophyta</taxon>
        <taxon>Bacillariophyceae</taxon>
        <taxon>Bacillariophycidae</taxon>
        <taxon>Naviculales</taxon>
        <taxon>Naviculaceae</taxon>
        <taxon>Seminavis</taxon>
    </lineage>
</organism>
<feature type="transmembrane region" description="Helical" evidence="1">
    <location>
        <begin position="20"/>
        <end position="43"/>
    </location>
</feature>
<keyword evidence="1" id="KW-0812">Transmembrane</keyword>
<evidence type="ECO:0000313" key="2">
    <source>
        <dbReference type="EMBL" id="CAB9507600.1"/>
    </source>
</evidence>
<name>A0A9N8DSL8_9STRA</name>
<keyword evidence="3" id="KW-1185">Reference proteome</keyword>
<keyword evidence="1" id="KW-0472">Membrane</keyword>
<dbReference type="Proteomes" id="UP001153069">
    <property type="component" value="Unassembled WGS sequence"/>
</dbReference>
<gene>
    <name evidence="2" type="ORF">SEMRO_313_G114710.1</name>
</gene>
<proteinExistence type="predicted"/>
<comment type="caution">
    <text evidence="2">The sequence shown here is derived from an EMBL/GenBank/DDBJ whole genome shotgun (WGS) entry which is preliminary data.</text>
</comment>
<dbReference type="AlphaFoldDB" id="A0A9N8DSL8"/>
<evidence type="ECO:0000256" key="1">
    <source>
        <dbReference type="SAM" id="Phobius"/>
    </source>
</evidence>
<dbReference type="EMBL" id="CAICTM010000312">
    <property type="protein sequence ID" value="CAB9507600.1"/>
    <property type="molecule type" value="Genomic_DNA"/>
</dbReference>
<reference evidence="2" key="1">
    <citation type="submission" date="2020-06" db="EMBL/GenBank/DDBJ databases">
        <authorList>
            <consortium name="Plant Systems Biology data submission"/>
        </authorList>
    </citation>
    <scope>NUCLEOTIDE SEQUENCE</scope>
    <source>
        <strain evidence="2">D6</strain>
    </source>
</reference>
<keyword evidence="1" id="KW-1133">Transmembrane helix</keyword>
<evidence type="ECO:0000313" key="3">
    <source>
        <dbReference type="Proteomes" id="UP001153069"/>
    </source>
</evidence>
<sequence length="137" mass="15234">MLEQRKDEMEMSAPEPSSAMFGGVAGVSIVGGAFIVAAEAGFFRNEEIAIDRQSREMVDNMLATMPRECDVQFIPDFQLVCGQRIVGNHDTTTTSSQRLDLPFCRTLLVMPFGWKPGSESRRMLESASRRMKGGPER</sequence>
<protein>
    <submittedName>
        <fullName evidence="2">Uncharacterized protein</fullName>
    </submittedName>
</protein>